<organism evidence="7 8">
    <name type="scientific">Congregibacter litoralis KT71</name>
    <dbReference type="NCBI Taxonomy" id="314285"/>
    <lineage>
        <taxon>Bacteria</taxon>
        <taxon>Pseudomonadati</taxon>
        <taxon>Pseudomonadota</taxon>
        <taxon>Gammaproteobacteria</taxon>
        <taxon>Cellvibrionales</taxon>
        <taxon>Halieaceae</taxon>
        <taxon>Congregibacter</taxon>
    </lineage>
</organism>
<keyword evidence="2" id="KW-0479">Metal-binding</keyword>
<protein>
    <recommendedName>
        <fullName evidence="6">JmjC domain-containing protein</fullName>
    </recommendedName>
</protein>
<evidence type="ECO:0000313" key="7">
    <source>
        <dbReference type="EMBL" id="EAQ99196.1"/>
    </source>
</evidence>
<dbReference type="GO" id="GO:0046872">
    <property type="term" value="F:metal ion binding"/>
    <property type="evidence" value="ECO:0007669"/>
    <property type="project" value="UniProtKB-KW"/>
</dbReference>
<dbReference type="HOGENOM" id="CLU_039125_1_0_6"/>
<dbReference type="InterPro" id="IPR039994">
    <property type="entry name" value="NO66-like"/>
</dbReference>
<dbReference type="SUPFAM" id="SSF51197">
    <property type="entry name" value="Clavaminate synthase-like"/>
    <property type="match status" value="1"/>
</dbReference>
<evidence type="ECO:0000259" key="6">
    <source>
        <dbReference type="PROSITE" id="PS51184"/>
    </source>
</evidence>
<dbReference type="Pfam" id="PF20514">
    <property type="entry name" value="WHD_ROXA"/>
    <property type="match status" value="1"/>
</dbReference>
<dbReference type="PROSITE" id="PS51184">
    <property type="entry name" value="JMJC"/>
    <property type="match status" value="1"/>
</dbReference>
<evidence type="ECO:0000256" key="2">
    <source>
        <dbReference type="ARBA" id="ARBA00022723"/>
    </source>
</evidence>
<dbReference type="PANTHER" id="PTHR13096:SF8">
    <property type="entry name" value="RIBOSOMAL OXYGENASE 1"/>
    <property type="match status" value="1"/>
</dbReference>
<dbReference type="EMBL" id="AAOA02000001">
    <property type="protein sequence ID" value="EAQ99196.1"/>
    <property type="molecule type" value="Genomic_DNA"/>
</dbReference>
<evidence type="ECO:0000313" key="8">
    <source>
        <dbReference type="Proteomes" id="UP000019205"/>
    </source>
</evidence>
<dbReference type="AlphaFoldDB" id="A4A3C3"/>
<dbReference type="Proteomes" id="UP000019205">
    <property type="component" value="Chromosome"/>
</dbReference>
<dbReference type="InterPro" id="IPR046799">
    <property type="entry name" value="ROXA-like_wH"/>
</dbReference>
<keyword evidence="8" id="KW-1185">Reference proteome</keyword>
<dbReference type="STRING" id="314285.KT71_16041"/>
<evidence type="ECO:0000256" key="5">
    <source>
        <dbReference type="ARBA" id="ARBA00023004"/>
    </source>
</evidence>
<reference evidence="7 8" key="1">
    <citation type="journal article" date="2007" name="Proc. Natl. Acad. Sci. U.S.A.">
        <title>Characterization of a marine gammaproteobacterium capable of aerobic anoxygenic photosynthesis.</title>
        <authorList>
            <person name="Fuchs B.M."/>
            <person name="Spring S."/>
            <person name="Teeling H."/>
            <person name="Quast C."/>
            <person name="Wulf J."/>
            <person name="Schattenhofer M."/>
            <person name="Yan S."/>
            <person name="Ferriera S."/>
            <person name="Johnson J."/>
            <person name="Glockner F.O."/>
            <person name="Amann R."/>
        </authorList>
    </citation>
    <scope>NUCLEOTIDE SEQUENCE [LARGE SCALE GENOMIC DNA]</scope>
    <source>
        <strain evidence="7">KT71</strain>
    </source>
</reference>
<dbReference type="GO" id="GO:0016706">
    <property type="term" value="F:2-oxoglutarate-dependent dioxygenase activity"/>
    <property type="evidence" value="ECO:0007669"/>
    <property type="project" value="TreeGrafter"/>
</dbReference>
<evidence type="ECO:0000256" key="1">
    <source>
        <dbReference type="ARBA" id="ARBA00001954"/>
    </source>
</evidence>
<feature type="domain" description="JmjC" evidence="6">
    <location>
        <begin position="104"/>
        <end position="232"/>
    </location>
</feature>
<comment type="caution">
    <text evidence="7">The sequence shown here is derived from an EMBL/GenBank/DDBJ whole genome shotgun (WGS) entry which is preliminary data.</text>
</comment>
<proteinExistence type="predicted"/>
<evidence type="ECO:0000256" key="4">
    <source>
        <dbReference type="ARBA" id="ARBA00023002"/>
    </source>
</evidence>
<sequence>MPPNRQETSSGVPDYHLKLDVEHFLARHWQREHLFIPGGFGDFEVPGDGDELAGLAMEADIDGRIVTTDGNHWHQERGPFTAESYQRPGQWTLLVQSVDQHWDEAAELLGAVSFLPSWRLDDIMMSYATDGGSAGPHYDNYDVFIIQGEGQRRWQIGPRCDSNSPLMDNTDLRLLADFEPRCEYLMNTGDVLYVPPGVAHYGVSVGESTSFSIGFRAPRQSDLLARWVDNTLNTVEDDALFEDPAREPAHRSGEITRKDLERARGQLLRAFDQKDARWFGEVVTETGTTPSESSESPPDFDTAVGWITRTPGSRIAWHRLDDELLVFAHGSAREAPLALQPLLETLCSHHDLDVAEAREAHDGASGFLRWLHDEGTVLYYE</sequence>
<dbReference type="Gene3D" id="2.60.120.650">
    <property type="entry name" value="Cupin"/>
    <property type="match status" value="1"/>
</dbReference>
<dbReference type="InterPro" id="IPR003347">
    <property type="entry name" value="JmjC_dom"/>
</dbReference>
<name>A4A3C3_9GAMM</name>
<dbReference type="Gene3D" id="3.40.366.30">
    <property type="entry name" value="50S ribosomal protein L16 arginine hydroxylase, Chain A, Domain 2"/>
    <property type="match status" value="1"/>
</dbReference>
<keyword evidence="5" id="KW-0408">Iron</keyword>
<gene>
    <name evidence="7" type="ORF">KT71_16041</name>
</gene>
<evidence type="ECO:0000256" key="3">
    <source>
        <dbReference type="ARBA" id="ARBA00022964"/>
    </source>
</evidence>
<keyword evidence="3" id="KW-0223">Dioxygenase</keyword>
<dbReference type="eggNOG" id="COG2850">
    <property type="taxonomic scope" value="Bacteria"/>
</dbReference>
<dbReference type="PANTHER" id="PTHR13096">
    <property type="entry name" value="MINA53 MYC INDUCED NUCLEAR ANTIGEN"/>
    <property type="match status" value="1"/>
</dbReference>
<dbReference type="SMART" id="SM00558">
    <property type="entry name" value="JmjC"/>
    <property type="match status" value="1"/>
</dbReference>
<keyword evidence="4" id="KW-0560">Oxidoreductase</keyword>
<reference evidence="7 8" key="2">
    <citation type="journal article" date="2009" name="PLoS ONE">
        <title>The photosynthetic apparatus and its regulation in the aerobic gammaproteobacterium Congregibacter litoralis gen. nov., sp. nov.</title>
        <authorList>
            <person name="Spring S."/>
            <person name="Lunsdorf H."/>
            <person name="Fuchs B.M."/>
            <person name="Tindall B.J."/>
        </authorList>
    </citation>
    <scope>NUCLEOTIDE SEQUENCE [LARGE SCALE GENOMIC DNA]</scope>
    <source>
        <strain evidence="7">KT71</strain>
    </source>
</reference>
<comment type="cofactor">
    <cofactor evidence="1">
        <name>Fe(2+)</name>
        <dbReference type="ChEBI" id="CHEBI:29033"/>
    </cofactor>
</comment>
<dbReference type="Pfam" id="PF08007">
    <property type="entry name" value="JmjC_2"/>
    <property type="match status" value="1"/>
</dbReference>
<accession>A4A3C3</accession>